<gene>
    <name evidence="4" type="ordered locus">Psed_6317</name>
</gene>
<dbReference type="Pfam" id="PF04909">
    <property type="entry name" value="Amidohydro_2"/>
    <property type="match status" value="1"/>
</dbReference>
<dbReference type="InterPro" id="IPR032465">
    <property type="entry name" value="ACMSD"/>
</dbReference>
<proteinExistence type="predicted"/>
<keyword evidence="5" id="KW-1185">Reference proteome</keyword>
<evidence type="ECO:0000313" key="5">
    <source>
        <dbReference type="Proteomes" id="UP000007809"/>
    </source>
</evidence>
<dbReference type="GO" id="GO:0016831">
    <property type="term" value="F:carboxy-lyase activity"/>
    <property type="evidence" value="ECO:0007669"/>
    <property type="project" value="InterPro"/>
</dbReference>
<dbReference type="PANTHER" id="PTHR21240">
    <property type="entry name" value="2-AMINO-3-CARBOXYLMUCONATE-6-SEMIALDEHYDE DECARBOXYLASE"/>
    <property type="match status" value="1"/>
</dbReference>
<dbReference type="AlphaFoldDB" id="F4CRX1"/>
<accession>F4CRX1</accession>
<dbReference type="SUPFAM" id="SSF51556">
    <property type="entry name" value="Metallo-dependent hydrolases"/>
    <property type="match status" value="1"/>
</dbReference>
<name>F4CRX1_PSEUX</name>
<sequence length="519" mass="56071">MSARRSSVGRARPSRRGDSTARRARHDSSERSDIPLRIDATLRNDATDMTERNEPAEPMDRIEPVEPIDRIDPLLPMDRIEPVLPIESSDPSRSPIPGVCRAAAGWIQPEKSRHAAYVDGAFADRHGSVRHGLASGVDATDAGRTRRGRRGCGARDRTARRKVTPVPTPIVDANVHAVVPSVTALLPYLPAFWREQVATTAFRGAPESAWPPGMPMSRHPDARVPASGPPGSDLALLREQVLDLPGIESAVLQCAYAIESIRNPDGAAAVAAAVNDWLVAEWLEPEPRLRASMVVPSHTPGAAVAEIERVGDHPGFVQVFLPIRSAMPYGRREYHPLHAAAAERGLVVGLGYGGLTGNAPTGVGWPTYLVEEFVGMAAVAQSQLMSLVVEGVFDAVPALRAVVVEAGFTWLPAMLWRLDKNWKGLRREVPWLRRAPSEYVREHVRFTTGPADAPAAGLRHVLDDMWGAELLLYGSGYPHDVVADPRAAVPAHFTDEEATAMLSGTARELYGLGSPAGAR</sequence>
<dbReference type="InterPro" id="IPR006680">
    <property type="entry name" value="Amidohydro-rel"/>
</dbReference>
<dbReference type="InterPro" id="IPR032466">
    <property type="entry name" value="Metal_Hydrolase"/>
</dbReference>
<dbReference type="Gene3D" id="3.20.20.140">
    <property type="entry name" value="Metal-dependent hydrolases"/>
    <property type="match status" value="1"/>
</dbReference>
<reference evidence="4 5" key="1">
    <citation type="journal article" date="2011" name="J. Bacteriol.">
        <title>Genome sequence of the 1,4-dioxane-degrading Pseudonocardia dioxanivorans strain CB1190.</title>
        <authorList>
            <person name="Sales C.M."/>
            <person name="Mahendra S."/>
            <person name="Grostern A."/>
            <person name="Parales R.E."/>
            <person name="Goodwin L.A."/>
            <person name="Woyke T."/>
            <person name="Nolan M."/>
            <person name="Lapidus A."/>
            <person name="Chertkov O."/>
            <person name="Ovchinnikova G."/>
            <person name="Sczyrba A."/>
            <person name="Alvarez-Cohen L."/>
        </authorList>
    </citation>
    <scope>NUCLEOTIDE SEQUENCE [LARGE SCALE GENOMIC DNA]</scope>
    <source>
        <strain evidence="5">ATCC 55486 / DSM 44775 / JCM 13855 / CB1190</strain>
    </source>
</reference>
<dbReference type="GO" id="GO:0019748">
    <property type="term" value="P:secondary metabolic process"/>
    <property type="evidence" value="ECO:0007669"/>
    <property type="project" value="TreeGrafter"/>
</dbReference>
<feature type="region of interest" description="Disordered" evidence="2">
    <location>
        <begin position="1"/>
        <end position="58"/>
    </location>
</feature>
<evidence type="ECO:0000256" key="2">
    <source>
        <dbReference type="SAM" id="MobiDB-lite"/>
    </source>
</evidence>
<dbReference type="GO" id="GO:0005737">
    <property type="term" value="C:cytoplasm"/>
    <property type="evidence" value="ECO:0007669"/>
    <property type="project" value="TreeGrafter"/>
</dbReference>
<dbReference type="PANTHER" id="PTHR21240:SF28">
    <property type="entry name" value="ISO-OROTATE DECARBOXYLASE (EUROFUNG)"/>
    <property type="match status" value="1"/>
</dbReference>
<dbReference type="Proteomes" id="UP000007809">
    <property type="component" value="Chromosome"/>
</dbReference>
<dbReference type="GO" id="GO:0016787">
    <property type="term" value="F:hydrolase activity"/>
    <property type="evidence" value="ECO:0007669"/>
    <property type="project" value="InterPro"/>
</dbReference>
<evidence type="ECO:0000256" key="1">
    <source>
        <dbReference type="ARBA" id="ARBA00023239"/>
    </source>
</evidence>
<feature type="compositionally biased region" description="Basic and acidic residues" evidence="2">
    <location>
        <begin position="15"/>
        <end position="58"/>
    </location>
</feature>
<organism evidence="4 5">
    <name type="scientific">Pseudonocardia dioxanivorans (strain ATCC 55486 / DSM 44775 / JCM 13855 / CB1190)</name>
    <dbReference type="NCBI Taxonomy" id="675635"/>
    <lineage>
        <taxon>Bacteria</taxon>
        <taxon>Bacillati</taxon>
        <taxon>Actinomycetota</taxon>
        <taxon>Actinomycetes</taxon>
        <taxon>Pseudonocardiales</taxon>
        <taxon>Pseudonocardiaceae</taxon>
        <taxon>Pseudonocardia</taxon>
    </lineage>
</organism>
<feature type="domain" description="Amidohydrolase-related" evidence="3">
    <location>
        <begin position="211"/>
        <end position="512"/>
    </location>
</feature>
<dbReference type="STRING" id="675635.Psed_6317"/>
<dbReference type="KEGG" id="pdx:Psed_6317"/>
<feature type="region of interest" description="Disordered" evidence="2">
    <location>
        <begin position="133"/>
        <end position="161"/>
    </location>
</feature>
<keyword evidence="1" id="KW-0456">Lyase</keyword>
<evidence type="ECO:0000313" key="4">
    <source>
        <dbReference type="EMBL" id="AEA28415.1"/>
    </source>
</evidence>
<dbReference type="EMBL" id="CP002593">
    <property type="protein sequence ID" value="AEA28415.1"/>
    <property type="molecule type" value="Genomic_DNA"/>
</dbReference>
<protein>
    <submittedName>
        <fullName evidence="4">Amidohydrolase 2</fullName>
    </submittedName>
</protein>
<evidence type="ECO:0000259" key="3">
    <source>
        <dbReference type="Pfam" id="PF04909"/>
    </source>
</evidence>
<feature type="compositionally biased region" description="Basic residues" evidence="2">
    <location>
        <begin position="145"/>
        <end position="161"/>
    </location>
</feature>
<dbReference type="HOGENOM" id="CLU_039329_0_1_11"/>
<dbReference type="eggNOG" id="COG2159">
    <property type="taxonomic scope" value="Bacteria"/>
</dbReference>